<feature type="region of interest" description="Disordered" evidence="1">
    <location>
        <begin position="34"/>
        <end position="53"/>
    </location>
</feature>
<sequence>MLFRTCMLKGIYQAESLKPPKWWRGGASGVAELRDPSDSGRDWGRWSGCGLRTTTEPRTKVRAARAREHAAREVPGPALCHLGSPGAGARHRPRAETGGEDPEDDGPPRCQSLKTTTTEQQRIGKEALPHED</sequence>
<evidence type="ECO:0000313" key="2">
    <source>
        <dbReference type="EMBL" id="KAJ1181099.1"/>
    </source>
</evidence>
<feature type="compositionally biased region" description="Basic and acidic residues" evidence="1">
    <location>
        <begin position="34"/>
        <end position="44"/>
    </location>
</feature>
<comment type="caution">
    <text evidence="2">The sequence shown here is derived from an EMBL/GenBank/DDBJ whole genome shotgun (WGS) entry which is preliminary data.</text>
</comment>
<organism evidence="2 3">
    <name type="scientific">Pleurodeles waltl</name>
    <name type="common">Iberian ribbed newt</name>
    <dbReference type="NCBI Taxonomy" id="8319"/>
    <lineage>
        <taxon>Eukaryota</taxon>
        <taxon>Metazoa</taxon>
        <taxon>Chordata</taxon>
        <taxon>Craniata</taxon>
        <taxon>Vertebrata</taxon>
        <taxon>Euteleostomi</taxon>
        <taxon>Amphibia</taxon>
        <taxon>Batrachia</taxon>
        <taxon>Caudata</taxon>
        <taxon>Salamandroidea</taxon>
        <taxon>Salamandridae</taxon>
        <taxon>Pleurodelinae</taxon>
        <taxon>Pleurodeles</taxon>
    </lineage>
</organism>
<accession>A0AAV7TWG9</accession>
<proteinExistence type="predicted"/>
<feature type="compositionally biased region" description="Basic and acidic residues" evidence="1">
    <location>
        <begin position="122"/>
        <end position="132"/>
    </location>
</feature>
<feature type="compositionally biased region" description="Polar residues" evidence="1">
    <location>
        <begin position="112"/>
        <end position="121"/>
    </location>
</feature>
<dbReference type="AlphaFoldDB" id="A0AAV7TWG9"/>
<gene>
    <name evidence="2" type="ORF">NDU88_006310</name>
</gene>
<feature type="region of interest" description="Disordered" evidence="1">
    <location>
        <begin position="66"/>
        <end position="132"/>
    </location>
</feature>
<dbReference type="Proteomes" id="UP001066276">
    <property type="component" value="Chromosome 3_2"/>
</dbReference>
<evidence type="ECO:0000256" key="1">
    <source>
        <dbReference type="SAM" id="MobiDB-lite"/>
    </source>
</evidence>
<reference evidence="2" key="1">
    <citation type="journal article" date="2022" name="bioRxiv">
        <title>Sequencing and chromosome-scale assembly of the giantPleurodeles waltlgenome.</title>
        <authorList>
            <person name="Brown T."/>
            <person name="Elewa A."/>
            <person name="Iarovenko S."/>
            <person name="Subramanian E."/>
            <person name="Araus A.J."/>
            <person name="Petzold A."/>
            <person name="Susuki M."/>
            <person name="Suzuki K.-i.T."/>
            <person name="Hayashi T."/>
            <person name="Toyoda A."/>
            <person name="Oliveira C."/>
            <person name="Osipova E."/>
            <person name="Leigh N.D."/>
            <person name="Simon A."/>
            <person name="Yun M.H."/>
        </authorList>
    </citation>
    <scope>NUCLEOTIDE SEQUENCE</scope>
    <source>
        <strain evidence="2">20211129_DDA</strain>
        <tissue evidence="2">Liver</tissue>
    </source>
</reference>
<evidence type="ECO:0000313" key="3">
    <source>
        <dbReference type="Proteomes" id="UP001066276"/>
    </source>
</evidence>
<keyword evidence="3" id="KW-1185">Reference proteome</keyword>
<dbReference type="EMBL" id="JANPWB010000006">
    <property type="protein sequence ID" value="KAJ1181099.1"/>
    <property type="molecule type" value="Genomic_DNA"/>
</dbReference>
<protein>
    <submittedName>
        <fullName evidence="2">Uncharacterized protein</fullName>
    </submittedName>
</protein>
<name>A0AAV7TWG9_PLEWA</name>